<dbReference type="STRING" id="405671.SAMN05421827_12228"/>
<proteinExistence type="inferred from homology"/>
<evidence type="ECO:0000313" key="8">
    <source>
        <dbReference type="EMBL" id="SDH35674.1"/>
    </source>
</evidence>
<keyword evidence="4" id="KW-0472">Membrane</keyword>
<dbReference type="InterPro" id="IPR033985">
    <property type="entry name" value="SusD-like_N"/>
</dbReference>
<evidence type="ECO:0000256" key="1">
    <source>
        <dbReference type="ARBA" id="ARBA00004442"/>
    </source>
</evidence>
<dbReference type="Pfam" id="PF07980">
    <property type="entry name" value="SusD_RagB"/>
    <property type="match status" value="1"/>
</dbReference>
<dbReference type="Proteomes" id="UP000199643">
    <property type="component" value="Unassembled WGS sequence"/>
</dbReference>
<evidence type="ECO:0000256" key="2">
    <source>
        <dbReference type="ARBA" id="ARBA00006275"/>
    </source>
</evidence>
<comment type="subcellular location">
    <subcellularLocation>
        <location evidence="1">Cell outer membrane</location>
    </subcellularLocation>
</comment>
<dbReference type="PROSITE" id="PS51257">
    <property type="entry name" value="PROKAR_LIPOPROTEIN"/>
    <property type="match status" value="1"/>
</dbReference>
<feature type="domain" description="RagB/SusD" evidence="6">
    <location>
        <begin position="358"/>
        <end position="515"/>
    </location>
</feature>
<keyword evidence="3" id="KW-0732">Signal</keyword>
<comment type="similarity">
    <text evidence="2">Belongs to the SusD family.</text>
</comment>
<evidence type="ECO:0000256" key="3">
    <source>
        <dbReference type="ARBA" id="ARBA00022729"/>
    </source>
</evidence>
<keyword evidence="5" id="KW-0998">Cell outer membrane</keyword>
<dbReference type="CDD" id="cd08977">
    <property type="entry name" value="SusD"/>
    <property type="match status" value="1"/>
</dbReference>
<name>A0A1G8BRD5_9SPHI</name>
<evidence type="ECO:0000259" key="7">
    <source>
        <dbReference type="Pfam" id="PF14322"/>
    </source>
</evidence>
<evidence type="ECO:0000256" key="5">
    <source>
        <dbReference type="ARBA" id="ARBA00023237"/>
    </source>
</evidence>
<feature type="domain" description="SusD-like N-terminal" evidence="7">
    <location>
        <begin position="110"/>
        <end position="209"/>
    </location>
</feature>
<organism evidence="8 9">
    <name type="scientific">Pedobacter terrae</name>
    <dbReference type="NCBI Taxonomy" id="405671"/>
    <lineage>
        <taxon>Bacteria</taxon>
        <taxon>Pseudomonadati</taxon>
        <taxon>Bacteroidota</taxon>
        <taxon>Sphingobacteriia</taxon>
        <taxon>Sphingobacteriales</taxon>
        <taxon>Sphingobacteriaceae</taxon>
        <taxon>Pedobacter</taxon>
    </lineage>
</organism>
<sequence>MKTRTNKTSSEMKNIFYTLLVAVIAFSGCNKALETDSTRVVGEKNAWNTVEDARSGILGVYALTRAALSDNNGHWIYGDVRTGEFLSPKRQDLKAVIGNNLNAAYPVMEALSDWTRFYAIVNGANVFLENVGHVKETDKRYTSNNMTVDIAQARFLRAFAYFYMVRIWGDVPFITSSDEGKFTNKARESQGRILAWAEQEMLKAAADLPFIYSGGDVQQPTDYYNETSGRWGGALATKVTVYAVLAHLAAWNGDYTNVSKYAKFVEDNYGRSAGGFTGSADLSNSNGFFYNKNTRQMFGFNSDYGHVDGSSTGHIEELTLAEPVMTKSVPDIYLPKDSILKYFNLPKDQRFAVDTLGQAKYDGRYFTNINGKYPIFSKIKVIQGGGTDPNFRYFTSALVFTRLEDIVLLRAEALSVLGDQNGALSELVSVQARRFEEGTTFSFNLTQDDIIKLIFEERHRELLGEGSRWYDLIRYNKIKQNDAKFMNLINSGGIYWPISRKLLSQNSLLTQNAYWR</sequence>
<reference evidence="9" key="1">
    <citation type="submission" date="2016-10" db="EMBL/GenBank/DDBJ databases">
        <authorList>
            <person name="Varghese N."/>
            <person name="Submissions S."/>
        </authorList>
    </citation>
    <scope>NUCLEOTIDE SEQUENCE [LARGE SCALE GENOMIC DNA]</scope>
    <source>
        <strain evidence="9">DSM 17933</strain>
    </source>
</reference>
<dbReference type="AlphaFoldDB" id="A0A1G8BRD5"/>
<dbReference type="GO" id="GO:0009279">
    <property type="term" value="C:cell outer membrane"/>
    <property type="evidence" value="ECO:0007669"/>
    <property type="project" value="UniProtKB-SubCell"/>
</dbReference>
<dbReference type="SUPFAM" id="SSF48452">
    <property type="entry name" value="TPR-like"/>
    <property type="match status" value="1"/>
</dbReference>
<evidence type="ECO:0000313" key="9">
    <source>
        <dbReference type="Proteomes" id="UP000199643"/>
    </source>
</evidence>
<evidence type="ECO:0000256" key="4">
    <source>
        <dbReference type="ARBA" id="ARBA00023136"/>
    </source>
</evidence>
<dbReference type="Gene3D" id="1.25.40.390">
    <property type="match status" value="1"/>
</dbReference>
<dbReference type="Pfam" id="PF14322">
    <property type="entry name" value="SusD-like_3"/>
    <property type="match status" value="1"/>
</dbReference>
<dbReference type="EMBL" id="FNCH01000022">
    <property type="protein sequence ID" value="SDH35674.1"/>
    <property type="molecule type" value="Genomic_DNA"/>
</dbReference>
<dbReference type="InterPro" id="IPR011990">
    <property type="entry name" value="TPR-like_helical_dom_sf"/>
</dbReference>
<dbReference type="InterPro" id="IPR012944">
    <property type="entry name" value="SusD_RagB_dom"/>
</dbReference>
<dbReference type="OrthoDB" id="9773740at2"/>
<accession>A0A1G8BRD5</accession>
<evidence type="ECO:0000259" key="6">
    <source>
        <dbReference type="Pfam" id="PF07980"/>
    </source>
</evidence>
<keyword evidence="9" id="KW-1185">Reference proteome</keyword>
<gene>
    <name evidence="8" type="ORF">SAMN05421827_12228</name>
</gene>
<protein>
    <submittedName>
        <fullName evidence="8">Starch-binding associating with outer membrane</fullName>
    </submittedName>
</protein>